<protein>
    <recommendedName>
        <fullName evidence="4">AIG1-type G domain-containing protein</fullName>
    </recommendedName>
</protein>
<dbReference type="GeneTree" id="ENSGT00500000044904"/>
<evidence type="ECO:0000313" key="5">
    <source>
        <dbReference type="Ensembl" id="ENSACIP00000019238.1"/>
    </source>
</evidence>
<dbReference type="OMA" id="ENIKGGM"/>
<dbReference type="PANTHER" id="PTHR32046">
    <property type="entry name" value="G DOMAIN-CONTAINING PROTEIN"/>
    <property type="match status" value="1"/>
</dbReference>
<dbReference type="Gene3D" id="3.40.50.300">
    <property type="entry name" value="P-loop containing nucleotide triphosphate hydrolases"/>
    <property type="match status" value="1"/>
</dbReference>
<organism evidence="5 6">
    <name type="scientific">Amphilophus citrinellus</name>
    <name type="common">Midas cichlid</name>
    <name type="synonym">Cichlasoma citrinellum</name>
    <dbReference type="NCBI Taxonomy" id="61819"/>
    <lineage>
        <taxon>Eukaryota</taxon>
        <taxon>Metazoa</taxon>
        <taxon>Chordata</taxon>
        <taxon>Craniata</taxon>
        <taxon>Vertebrata</taxon>
        <taxon>Euteleostomi</taxon>
        <taxon>Actinopterygii</taxon>
        <taxon>Neopterygii</taxon>
        <taxon>Teleostei</taxon>
        <taxon>Neoteleostei</taxon>
        <taxon>Acanthomorphata</taxon>
        <taxon>Ovalentaria</taxon>
        <taxon>Cichlomorphae</taxon>
        <taxon>Cichliformes</taxon>
        <taxon>Cichlidae</taxon>
        <taxon>New World cichlids</taxon>
        <taxon>Cichlasomatinae</taxon>
        <taxon>Heroini</taxon>
        <taxon>Amphilophus</taxon>
    </lineage>
</organism>
<dbReference type="AlphaFoldDB" id="A0A3Q0SBW5"/>
<evidence type="ECO:0000256" key="1">
    <source>
        <dbReference type="ARBA" id="ARBA00008535"/>
    </source>
</evidence>
<evidence type="ECO:0000256" key="2">
    <source>
        <dbReference type="ARBA" id="ARBA00022741"/>
    </source>
</evidence>
<feature type="domain" description="AIG1-type G" evidence="4">
    <location>
        <begin position="48"/>
        <end position="212"/>
    </location>
</feature>
<dbReference type="Pfam" id="PF04548">
    <property type="entry name" value="AIG1"/>
    <property type="match status" value="1"/>
</dbReference>
<reference evidence="5" key="1">
    <citation type="submission" date="2025-08" db="UniProtKB">
        <authorList>
            <consortium name="Ensembl"/>
        </authorList>
    </citation>
    <scope>IDENTIFICATION</scope>
</reference>
<dbReference type="Ensembl" id="ENSACIT00000019756.1">
    <property type="protein sequence ID" value="ENSACIP00000019238.1"/>
    <property type="gene ID" value="ENSACIG00000014982.1"/>
</dbReference>
<keyword evidence="3" id="KW-0175">Coiled coil</keyword>
<dbReference type="GO" id="GO:0005525">
    <property type="term" value="F:GTP binding"/>
    <property type="evidence" value="ECO:0007669"/>
    <property type="project" value="InterPro"/>
</dbReference>
<accession>A0A3Q0SBW5</accession>
<evidence type="ECO:0000313" key="6">
    <source>
        <dbReference type="Proteomes" id="UP000261340"/>
    </source>
</evidence>
<name>A0A3Q0SBW5_AMPCI</name>
<evidence type="ECO:0000256" key="3">
    <source>
        <dbReference type="SAM" id="Coils"/>
    </source>
</evidence>
<sequence length="527" mass="60965">IPPWPRPLPLFLISSGPPAVYQLRPKLEKFETLTRITVGEKDINKMNKTILLVGETGGGKSTLINTLVNYTMGVKWEDQVWFQIVEEEEKSQTESQTSDVIVYEIFGFEGKTLPYSLTIIDTPGYGDTRGIEQDDIISERLLVLFRSDDGIHELNSVGLVMKATDNRLSDRQRYIFNSMISLFGKNLEKNIVALMTHSDGMPPENALKALEAAKIKCARNEKNEPVYFLIDNQQSKERKEEYEDSLKKSWDLTECQMHYFVSFLGRCGPQRLMKTKKVLKKRVKLKASIQNLQEKIKVTELKQREIRQIQVALKTHEEIVKKNKKFIVEIDEVYKEKENIKGGMWGCFYEGALCCTVCEENCHYPGCTAAWYPEHCQVMKDGRCTVCTRKCPASKHVKYKWRYVTKTRRVTKTMEEMKAKYERNKDEGQNKSSLLENLEKEMMKLIAERSKYLDESYQHVVSLDELALKIDSVSTVVNLDFLIEKMKEEGDTEKVQKLEEMRCRVDEGTRAALEYIQNKLTTSGKRS</sequence>
<feature type="coiled-coil region" evidence="3">
    <location>
        <begin position="275"/>
        <end position="309"/>
    </location>
</feature>
<keyword evidence="6" id="KW-1185">Reference proteome</keyword>
<feature type="coiled-coil region" evidence="3">
    <location>
        <begin position="411"/>
        <end position="455"/>
    </location>
</feature>
<dbReference type="STRING" id="61819.ENSACIP00000019238"/>
<dbReference type="InterPro" id="IPR006703">
    <property type="entry name" value="G_AIG1"/>
</dbReference>
<evidence type="ECO:0000259" key="4">
    <source>
        <dbReference type="Pfam" id="PF04548"/>
    </source>
</evidence>
<comment type="similarity">
    <text evidence="1">Belongs to the TRAFAC class TrmE-Era-EngA-EngB-Septin-like GTPase superfamily. AIG1/Toc34/Toc159-like paraseptin GTPase family. IAN subfamily.</text>
</comment>
<reference evidence="5" key="2">
    <citation type="submission" date="2025-09" db="UniProtKB">
        <authorList>
            <consortium name="Ensembl"/>
        </authorList>
    </citation>
    <scope>IDENTIFICATION</scope>
</reference>
<dbReference type="SUPFAM" id="SSF52540">
    <property type="entry name" value="P-loop containing nucleoside triphosphate hydrolases"/>
    <property type="match status" value="1"/>
</dbReference>
<dbReference type="InterPro" id="IPR027417">
    <property type="entry name" value="P-loop_NTPase"/>
</dbReference>
<dbReference type="Proteomes" id="UP000261340">
    <property type="component" value="Unplaced"/>
</dbReference>
<proteinExistence type="inferred from homology"/>
<keyword evidence="2" id="KW-0547">Nucleotide-binding</keyword>
<dbReference type="PANTHER" id="PTHR32046:SF11">
    <property type="entry name" value="IMMUNE-ASSOCIATED NUCLEOTIDE-BINDING PROTEIN 10-LIKE"/>
    <property type="match status" value="1"/>
</dbReference>